<name>A0A0F4GX90_9PEZI</name>
<evidence type="ECO:0000256" key="2">
    <source>
        <dbReference type="ARBA" id="ARBA00010991"/>
    </source>
</evidence>
<dbReference type="GO" id="GO:0004527">
    <property type="term" value="F:exonuclease activity"/>
    <property type="evidence" value="ECO:0007669"/>
    <property type="project" value="UniProtKB-KW"/>
</dbReference>
<keyword evidence="6" id="KW-0378">Hydrolase</keyword>
<keyword evidence="6" id="KW-0269">Exonuclease</keyword>
<keyword evidence="5" id="KW-0539">Nucleus</keyword>
<reference evidence="6 7" key="1">
    <citation type="submission" date="2015-03" db="EMBL/GenBank/DDBJ databases">
        <title>RNA-seq based gene annotation and comparative genomics of four Zymoseptoria species reveal species-specific pathogenicity related genes and transposable element activity.</title>
        <authorList>
            <person name="Grandaubert J."/>
            <person name="Bhattacharyya A."/>
            <person name="Stukenbrock E.H."/>
        </authorList>
    </citation>
    <scope>NUCLEOTIDE SEQUENCE [LARGE SCALE GENOMIC DNA]</scope>
    <source>
        <strain evidence="6 7">Zb18110</strain>
    </source>
</reference>
<dbReference type="PANTHER" id="PTHR10870">
    <property type="entry name" value="CELL CYCLE CHECKPOINT PROTEIN RAD1"/>
    <property type="match status" value="1"/>
</dbReference>
<gene>
    <name evidence="6" type="ORF">TI39_contig263g00004</name>
</gene>
<dbReference type="GO" id="GO:0030896">
    <property type="term" value="C:checkpoint clamp complex"/>
    <property type="evidence" value="ECO:0007669"/>
    <property type="project" value="TreeGrafter"/>
</dbReference>
<dbReference type="Proteomes" id="UP000033647">
    <property type="component" value="Unassembled WGS sequence"/>
</dbReference>
<evidence type="ECO:0000256" key="5">
    <source>
        <dbReference type="ARBA" id="ARBA00023242"/>
    </source>
</evidence>
<comment type="subcellular location">
    <subcellularLocation>
        <location evidence="1">Nucleus</location>
    </subcellularLocation>
</comment>
<keyword evidence="6" id="KW-0540">Nuclease</keyword>
<dbReference type="Gene3D" id="3.70.10.10">
    <property type="match status" value="1"/>
</dbReference>
<dbReference type="Pfam" id="PF02144">
    <property type="entry name" value="Rad1"/>
    <property type="match status" value="1"/>
</dbReference>
<comment type="similarity">
    <text evidence="2">Belongs to the rad1 family.</text>
</comment>
<comment type="caution">
    <text evidence="6">The sequence shown here is derived from an EMBL/GenBank/DDBJ whole genome shotgun (WGS) entry which is preliminary data.</text>
</comment>
<dbReference type="InterPro" id="IPR046938">
    <property type="entry name" value="DNA_clamp_sf"/>
</dbReference>
<proteinExistence type="inferred from homology"/>
<dbReference type="PRINTS" id="PR01245">
    <property type="entry name" value="RAD1REC1"/>
</dbReference>
<dbReference type="GO" id="GO:0006281">
    <property type="term" value="P:DNA repair"/>
    <property type="evidence" value="ECO:0007669"/>
    <property type="project" value="UniProtKB-KW"/>
</dbReference>
<dbReference type="AlphaFoldDB" id="A0A0F4GX90"/>
<protein>
    <submittedName>
        <fullName evidence="6">Putative dna repair exonuclease rad1 protein</fullName>
    </submittedName>
</protein>
<dbReference type="PANTHER" id="PTHR10870:SF0">
    <property type="entry name" value="CELL CYCLE CHECKPOINT PROTEIN RAD1"/>
    <property type="match status" value="1"/>
</dbReference>
<dbReference type="SUPFAM" id="SSF55979">
    <property type="entry name" value="DNA clamp"/>
    <property type="match status" value="1"/>
</dbReference>
<accession>A0A0F4GX90</accession>
<sequence length="339" mass="36307">MATNAPLFTAVSSSARQILLLLRCISFAKKANVHISPEGMRFSTEEGSVMEAIVFLEKALFTSYTYNPPPPPSSQDEPADPPIFEVNLAALLETLNIFSISDPSTAKRPGEYEHFAAHRLNRHAGINAFSNQALGVTGICTFSYDGEGSALGIHMSEAGVTTTCHLTTYETETTEEIPFGRDRVVLKTIMRSTYLLDAIAELSSMSPTNISIQAIPDARAGASLSLSAGGSLGSATIDFTTHTDSDTPVLETFQCSSRTSASFKFSLFKAAQRAMAAASKVSMRVDEEGVLNMQYLIEVDSGGAGDGVAFVDFRMVPLVDGEEDGLRGEEDNVEDDSDA</sequence>
<evidence type="ECO:0000256" key="1">
    <source>
        <dbReference type="ARBA" id="ARBA00004123"/>
    </source>
</evidence>
<evidence type="ECO:0000313" key="6">
    <source>
        <dbReference type="EMBL" id="KJY02040.1"/>
    </source>
</evidence>
<evidence type="ECO:0000256" key="3">
    <source>
        <dbReference type="ARBA" id="ARBA00022763"/>
    </source>
</evidence>
<evidence type="ECO:0000256" key="4">
    <source>
        <dbReference type="ARBA" id="ARBA00023204"/>
    </source>
</evidence>
<keyword evidence="3" id="KW-0227">DNA damage</keyword>
<dbReference type="OrthoDB" id="337581at2759"/>
<dbReference type="InterPro" id="IPR003021">
    <property type="entry name" value="Rad1_Rec1_Rad17"/>
</dbReference>
<evidence type="ECO:0000313" key="7">
    <source>
        <dbReference type="Proteomes" id="UP000033647"/>
    </source>
</evidence>
<organism evidence="6 7">
    <name type="scientific">Zymoseptoria brevis</name>
    <dbReference type="NCBI Taxonomy" id="1047168"/>
    <lineage>
        <taxon>Eukaryota</taxon>
        <taxon>Fungi</taxon>
        <taxon>Dikarya</taxon>
        <taxon>Ascomycota</taxon>
        <taxon>Pezizomycotina</taxon>
        <taxon>Dothideomycetes</taxon>
        <taxon>Dothideomycetidae</taxon>
        <taxon>Mycosphaerellales</taxon>
        <taxon>Mycosphaerellaceae</taxon>
        <taxon>Zymoseptoria</taxon>
    </lineage>
</organism>
<keyword evidence="4" id="KW-0234">DNA repair</keyword>
<dbReference type="GO" id="GO:0000077">
    <property type="term" value="P:DNA damage checkpoint signaling"/>
    <property type="evidence" value="ECO:0007669"/>
    <property type="project" value="InterPro"/>
</dbReference>
<dbReference type="EMBL" id="LAFY01000255">
    <property type="protein sequence ID" value="KJY02040.1"/>
    <property type="molecule type" value="Genomic_DNA"/>
</dbReference>
<keyword evidence="7" id="KW-1185">Reference proteome</keyword>
<dbReference type="STRING" id="1047168.A0A0F4GX90"/>